<dbReference type="InterPro" id="IPR033116">
    <property type="entry name" value="TRYPSIN_SER"/>
</dbReference>
<name>A0AAR5QCV0_DENPD</name>
<evidence type="ECO:0000259" key="6">
    <source>
        <dbReference type="PROSITE" id="PS50240"/>
    </source>
</evidence>
<dbReference type="PANTHER" id="PTHR24256">
    <property type="entry name" value="TRYPTASE-RELATED"/>
    <property type="match status" value="1"/>
</dbReference>
<dbReference type="InterPro" id="IPR001314">
    <property type="entry name" value="Peptidase_S1A"/>
</dbReference>
<dbReference type="SMART" id="SM00020">
    <property type="entry name" value="Tryp_SPc"/>
    <property type="match status" value="1"/>
</dbReference>
<evidence type="ECO:0000313" key="7">
    <source>
        <dbReference type="EnsemblMetazoa" id="XP_019771006.1"/>
    </source>
</evidence>
<keyword evidence="2" id="KW-1015">Disulfide bond</keyword>
<dbReference type="InterPro" id="IPR051487">
    <property type="entry name" value="Ser/Thr_Proteases_Immune/Dev"/>
</dbReference>
<gene>
    <name evidence="7" type="primary">109544990</name>
</gene>
<reference evidence="8" key="1">
    <citation type="journal article" date="2013" name="Genome Biol.">
        <title>Draft genome of the mountain pine beetle, Dendroctonus ponderosae Hopkins, a major forest pest.</title>
        <authorList>
            <person name="Keeling C.I."/>
            <person name="Yuen M.M."/>
            <person name="Liao N.Y."/>
            <person name="Docking T.R."/>
            <person name="Chan S.K."/>
            <person name="Taylor G.A."/>
            <person name="Palmquist D.L."/>
            <person name="Jackman S.D."/>
            <person name="Nguyen A."/>
            <person name="Li M."/>
            <person name="Henderson H."/>
            <person name="Janes J.K."/>
            <person name="Zhao Y."/>
            <person name="Pandoh P."/>
            <person name="Moore R."/>
            <person name="Sperling F.A."/>
            <person name="Huber D.P."/>
            <person name="Birol I."/>
            <person name="Jones S.J."/>
            <person name="Bohlmann J."/>
        </authorList>
    </citation>
    <scope>NUCLEOTIDE SEQUENCE</scope>
</reference>
<organism evidence="7 8">
    <name type="scientific">Dendroctonus ponderosae</name>
    <name type="common">Mountain pine beetle</name>
    <dbReference type="NCBI Taxonomy" id="77166"/>
    <lineage>
        <taxon>Eukaryota</taxon>
        <taxon>Metazoa</taxon>
        <taxon>Ecdysozoa</taxon>
        <taxon>Arthropoda</taxon>
        <taxon>Hexapoda</taxon>
        <taxon>Insecta</taxon>
        <taxon>Pterygota</taxon>
        <taxon>Neoptera</taxon>
        <taxon>Endopterygota</taxon>
        <taxon>Coleoptera</taxon>
        <taxon>Polyphaga</taxon>
        <taxon>Cucujiformia</taxon>
        <taxon>Curculionidae</taxon>
        <taxon>Scolytinae</taxon>
        <taxon>Dendroctonus</taxon>
    </lineage>
</organism>
<feature type="signal peptide" evidence="5">
    <location>
        <begin position="1"/>
        <end position="32"/>
    </location>
</feature>
<dbReference type="EnsemblMetazoa" id="XM_019915447.1">
    <property type="protein sequence ID" value="XP_019771006.1"/>
    <property type="gene ID" value="LOC109544990"/>
</dbReference>
<feature type="chain" id="PRO_5043534973" description="Peptidase S1 domain-containing protein" evidence="5">
    <location>
        <begin position="33"/>
        <end position="322"/>
    </location>
</feature>
<evidence type="ECO:0000256" key="2">
    <source>
        <dbReference type="ARBA" id="ARBA00023157"/>
    </source>
</evidence>
<dbReference type="Pfam" id="PF00089">
    <property type="entry name" value="Trypsin"/>
    <property type="match status" value="1"/>
</dbReference>
<dbReference type="GO" id="GO:0006508">
    <property type="term" value="P:proteolysis"/>
    <property type="evidence" value="ECO:0007669"/>
    <property type="project" value="InterPro"/>
</dbReference>
<feature type="domain" description="Peptidase S1" evidence="6">
    <location>
        <begin position="60"/>
        <end position="319"/>
    </location>
</feature>
<evidence type="ECO:0000256" key="5">
    <source>
        <dbReference type="SAM" id="SignalP"/>
    </source>
</evidence>
<dbReference type="InterPro" id="IPR001254">
    <property type="entry name" value="Trypsin_dom"/>
</dbReference>
<dbReference type="PROSITE" id="PS00135">
    <property type="entry name" value="TRYPSIN_SER"/>
    <property type="match status" value="1"/>
</dbReference>
<proteinExistence type="inferred from homology"/>
<evidence type="ECO:0000256" key="4">
    <source>
        <dbReference type="ARBA" id="ARBA00024195"/>
    </source>
</evidence>
<dbReference type="PROSITE" id="PS50240">
    <property type="entry name" value="TRYPSIN_DOM"/>
    <property type="match status" value="1"/>
</dbReference>
<keyword evidence="8" id="KW-1185">Reference proteome</keyword>
<dbReference type="InterPro" id="IPR043504">
    <property type="entry name" value="Peptidase_S1_PA_chymotrypsin"/>
</dbReference>
<keyword evidence="3" id="KW-0325">Glycoprotein</keyword>
<accession>A0AAR5QCV0</accession>
<keyword evidence="1 5" id="KW-0732">Signal</keyword>
<dbReference type="PRINTS" id="PR00722">
    <property type="entry name" value="CHYMOTRYPSIN"/>
</dbReference>
<dbReference type="GO" id="GO:0004252">
    <property type="term" value="F:serine-type endopeptidase activity"/>
    <property type="evidence" value="ECO:0007669"/>
    <property type="project" value="InterPro"/>
</dbReference>
<dbReference type="FunFam" id="2.40.10.10:FF:000028">
    <property type="entry name" value="Serine protease easter"/>
    <property type="match status" value="1"/>
</dbReference>
<dbReference type="KEGG" id="dpa:109544990"/>
<dbReference type="Proteomes" id="UP000019118">
    <property type="component" value="Unassembled WGS sequence"/>
</dbReference>
<evidence type="ECO:0000256" key="1">
    <source>
        <dbReference type="ARBA" id="ARBA00022729"/>
    </source>
</evidence>
<reference evidence="7" key="2">
    <citation type="submission" date="2024-08" db="UniProtKB">
        <authorList>
            <consortium name="EnsemblMetazoa"/>
        </authorList>
    </citation>
    <scope>IDENTIFICATION</scope>
</reference>
<dbReference type="InterPro" id="IPR009003">
    <property type="entry name" value="Peptidase_S1_PA"/>
</dbReference>
<dbReference type="Gene3D" id="2.40.10.10">
    <property type="entry name" value="Trypsin-like serine proteases"/>
    <property type="match status" value="3"/>
</dbReference>
<protein>
    <recommendedName>
        <fullName evidence="6">Peptidase S1 domain-containing protein</fullName>
    </recommendedName>
</protein>
<dbReference type="AlphaFoldDB" id="A0AAR5QCV0"/>
<dbReference type="CDD" id="cd00190">
    <property type="entry name" value="Tryp_SPc"/>
    <property type="match status" value="1"/>
</dbReference>
<comment type="similarity">
    <text evidence="4">Belongs to the peptidase S1 family. CLIP subfamily.</text>
</comment>
<dbReference type="SUPFAM" id="SSF50494">
    <property type="entry name" value="Trypsin-like serine proteases"/>
    <property type="match status" value="1"/>
</dbReference>
<evidence type="ECO:0000256" key="3">
    <source>
        <dbReference type="ARBA" id="ARBA00023180"/>
    </source>
</evidence>
<sequence>MSCSMAMAMSINSVVFFAFVFLTVQICRGTQGTNRHSDDHPNWQVLPTEECGYGAMSDRIIGGKEATLGQFPWIARLGYQIKKNKPKIFYLCAGSLINRWYVVTANHCFLDLLGDTLKQVRLGENFLKEQSDCENEICAPPVQDIDVQRLIRFEEYEGERSITYGDIGLIKLARPAEFHDFVIPICLPRGDVVNRINDYHLTHGTSVEVAGWGTTTAEVNRIPNKLMYVHMPVVNLNVCKKNFPNNQIDESQICVGIGEGKDSCVGDSGGPLMKPIVLDAPPKYFLFGIVSYGMKWCGVSAAIYTNVTHYMNWILDHMEPLD</sequence>
<evidence type="ECO:0000313" key="8">
    <source>
        <dbReference type="Proteomes" id="UP000019118"/>
    </source>
</evidence>